<protein>
    <submittedName>
        <fullName evidence="1">DDE transposase</fullName>
    </submittedName>
</protein>
<reference evidence="1" key="1">
    <citation type="submission" date="2017-02" db="UniProtKB">
        <authorList>
            <consortium name="WormBaseParasite"/>
        </authorList>
    </citation>
    <scope>IDENTIFICATION</scope>
</reference>
<proteinExistence type="predicted"/>
<dbReference type="STRING" id="42155.A0A0R3RCG6"/>
<sequence length="54" mass="6721">LFSYEMKKIWKSVLRTMKNRNYQQKAIKYAEDMEKTEVYFHHLIMFLNCLNKCL</sequence>
<organism evidence="1">
    <name type="scientific">Brugia timori</name>
    <dbReference type="NCBI Taxonomy" id="42155"/>
    <lineage>
        <taxon>Eukaryota</taxon>
        <taxon>Metazoa</taxon>
        <taxon>Ecdysozoa</taxon>
        <taxon>Nematoda</taxon>
        <taxon>Chromadorea</taxon>
        <taxon>Rhabditida</taxon>
        <taxon>Spirurina</taxon>
        <taxon>Spiruromorpha</taxon>
        <taxon>Filarioidea</taxon>
        <taxon>Onchocercidae</taxon>
        <taxon>Brugia</taxon>
    </lineage>
</organism>
<dbReference type="WBParaSite" id="BTMF_0001773701-mRNA-1">
    <property type="protein sequence ID" value="BTMF_0001773701-mRNA-1"/>
    <property type="gene ID" value="BTMF_0001773701"/>
</dbReference>
<evidence type="ECO:0000313" key="1">
    <source>
        <dbReference type="WBParaSite" id="BTMF_0001773701-mRNA-1"/>
    </source>
</evidence>
<dbReference type="AlphaFoldDB" id="A0A0R3RCG6"/>
<accession>A0A0R3RCG6</accession>
<name>A0A0R3RCG6_9BILA</name>